<evidence type="ECO:0000256" key="1">
    <source>
        <dbReference type="SAM" id="MobiDB-lite"/>
    </source>
</evidence>
<dbReference type="Proteomes" id="UP000041247">
    <property type="component" value="Unassembled WGS sequence"/>
</dbReference>
<protein>
    <submittedName>
        <fullName evidence="2">Uncharacterized protein</fullName>
    </submittedName>
</protein>
<organism evidence="2 3">
    <name type="scientific">Xanthomonas graminis pv. poae</name>
    <dbReference type="NCBI Taxonomy" id="227946"/>
    <lineage>
        <taxon>Bacteria</taxon>
        <taxon>Pseudomonadati</taxon>
        <taxon>Pseudomonadota</taxon>
        <taxon>Gammaproteobacteria</taxon>
        <taxon>Lysobacterales</taxon>
        <taxon>Lysobacteraceae</taxon>
        <taxon>Xanthomonas</taxon>
        <taxon>Xanthomonas translucens group</taxon>
        <taxon>Xanthomonas graminis</taxon>
    </lineage>
</organism>
<accession>A0A0K2ZDN7</accession>
<gene>
    <name evidence="2" type="ORF">XTPLMG728_0239</name>
</gene>
<reference evidence="2 3" key="1">
    <citation type="submission" date="2015-07" db="EMBL/GenBank/DDBJ databases">
        <authorList>
            <person name="Noorani M."/>
        </authorList>
    </citation>
    <scope>NUCLEOTIDE SEQUENCE [LARGE SCALE GENOMIC DNA]</scope>
    <source>
        <strain evidence="2">LMG728</strain>
    </source>
</reference>
<dbReference type="RefSeq" id="WP_053839733.1">
    <property type="nucleotide sequence ID" value="NZ_CP076250.1"/>
</dbReference>
<feature type="compositionally biased region" description="Low complexity" evidence="1">
    <location>
        <begin position="48"/>
        <end position="57"/>
    </location>
</feature>
<proteinExistence type="predicted"/>
<sequence>MDRARALVQGAAAHGAAVRAVQGARACLPLRIVTSAASSQRRRPSPGPLRSRGRGAPQPHGPQRWSSAVRTPALRMHAACDQIGESASTLL</sequence>
<feature type="region of interest" description="Disordered" evidence="1">
    <location>
        <begin position="34"/>
        <end position="70"/>
    </location>
</feature>
<evidence type="ECO:0000313" key="3">
    <source>
        <dbReference type="Proteomes" id="UP000041247"/>
    </source>
</evidence>
<dbReference type="EMBL" id="CXOK01000006">
    <property type="protein sequence ID" value="CTP83513.1"/>
    <property type="molecule type" value="Genomic_DNA"/>
</dbReference>
<dbReference type="AlphaFoldDB" id="A0A0K2ZDN7"/>
<name>A0A0K2ZDN7_9XANT</name>
<evidence type="ECO:0000313" key="2">
    <source>
        <dbReference type="EMBL" id="CTP83513.1"/>
    </source>
</evidence>